<dbReference type="HOGENOM" id="CLU_1059841_0_0_1"/>
<evidence type="ECO:0000259" key="2">
    <source>
        <dbReference type="Pfam" id="PF05205"/>
    </source>
</evidence>
<feature type="non-terminal residue" evidence="3">
    <location>
        <position position="263"/>
    </location>
</feature>
<evidence type="ECO:0000256" key="1">
    <source>
        <dbReference type="SAM" id="MobiDB-lite"/>
    </source>
</evidence>
<accession>N1PXQ1</accession>
<sequence>MNGEWELPPRKKPKISELPLSSAQRASIDSMLHTFKKKGEFDTLRKKMFQQYNESAKRGMFEASLRAFTAQEIDRDPLKYLKPDRRIAAALLEGSAARGDVYGKTEQDIDTYIDQYMQIAEQALRGIRADEVGGEQANVEYRNGLKSDGAYAEEAGLRRQEREAKYKEDQKKRAKREAQEQKKKELEMLKKKQEALMKETTRLQTEQKRRAEREAWKAAEKERDRERIRKINEDRELAKKKLEDEKKAEQEERERRLKEHAEQ</sequence>
<feature type="compositionally biased region" description="Basic and acidic residues" evidence="1">
    <location>
        <begin position="155"/>
        <end position="263"/>
    </location>
</feature>
<feature type="region of interest" description="Disordered" evidence="1">
    <location>
        <begin position="152"/>
        <end position="263"/>
    </location>
</feature>
<dbReference type="OMA" id="DQYMQIA"/>
<dbReference type="AlphaFoldDB" id="N1PXQ1"/>
<reference evidence="4" key="1">
    <citation type="journal article" date="2012" name="PLoS Genet.">
        <title>The genomes of the fungal plant pathogens Cladosporium fulvum and Dothistroma septosporum reveal adaptation to different hosts and lifestyles but also signatures of common ancestry.</title>
        <authorList>
            <person name="de Wit P.J.G.M."/>
            <person name="van der Burgt A."/>
            <person name="Oekmen B."/>
            <person name="Stergiopoulos I."/>
            <person name="Abd-Elsalam K.A."/>
            <person name="Aerts A.L."/>
            <person name="Bahkali A.H."/>
            <person name="Beenen H.G."/>
            <person name="Chettri P."/>
            <person name="Cox M.P."/>
            <person name="Datema E."/>
            <person name="de Vries R.P."/>
            <person name="Dhillon B."/>
            <person name="Ganley A.R."/>
            <person name="Griffiths S.A."/>
            <person name="Guo Y."/>
            <person name="Hamelin R.C."/>
            <person name="Henrissat B."/>
            <person name="Kabir M.S."/>
            <person name="Jashni M.K."/>
            <person name="Kema G."/>
            <person name="Klaubauf S."/>
            <person name="Lapidus A."/>
            <person name="Levasseur A."/>
            <person name="Lindquist E."/>
            <person name="Mehrabi R."/>
            <person name="Ohm R.A."/>
            <person name="Owen T.J."/>
            <person name="Salamov A."/>
            <person name="Schwelm A."/>
            <person name="Schijlen E."/>
            <person name="Sun H."/>
            <person name="van den Burg H.A."/>
            <person name="van Ham R.C.H.J."/>
            <person name="Zhang S."/>
            <person name="Goodwin S.B."/>
            <person name="Grigoriev I.V."/>
            <person name="Collemare J."/>
            <person name="Bradshaw R.E."/>
        </authorList>
    </citation>
    <scope>NUCLEOTIDE SEQUENCE [LARGE SCALE GENOMIC DNA]</scope>
    <source>
        <strain evidence="4">NZE10 / CBS 128990</strain>
    </source>
</reference>
<protein>
    <recommendedName>
        <fullName evidence="2">BOD1/SHG1 domain-containing protein</fullName>
    </recommendedName>
</protein>
<name>N1PXQ1_DOTSN</name>
<proteinExistence type="predicted"/>
<dbReference type="EMBL" id="KB446536">
    <property type="protein sequence ID" value="EME48306.1"/>
    <property type="molecule type" value="Genomic_DNA"/>
</dbReference>
<dbReference type="InterPro" id="IPR055264">
    <property type="entry name" value="BOD1/SHG1_dom"/>
</dbReference>
<organism evidence="3 4">
    <name type="scientific">Dothistroma septosporum (strain NZE10 / CBS 128990)</name>
    <name type="common">Red band needle blight fungus</name>
    <name type="synonym">Mycosphaerella pini</name>
    <dbReference type="NCBI Taxonomy" id="675120"/>
    <lineage>
        <taxon>Eukaryota</taxon>
        <taxon>Fungi</taxon>
        <taxon>Dikarya</taxon>
        <taxon>Ascomycota</taxon>
        <taxon>Pezizomycotina</taxon>
        <taxon>Dothideomycetes</taxon>
        <taxon>Dothideomycetidae</taxon>
        <taxon>Mycosphaerellales</taxon>
        <taxon>Mycosphaerellaceae</taxon>
        <taxon>Dothistroma</taxon>
    </lineage>
</organism>
<gene>
    <name evidence="3" type="ORF">DOTSEDRAFT_123451</name>
</gene>
<dbReference type="eggNOG" id="ENOG502S313">
    <property type="taxonomic scope" value="Eukaryota"/>
</dbReference>
<dbReference type="STRING" id="675120.N1PXQ1"/>
<dbReference type="OrthoDB" id="5579731at2759"/>
<evidence type="ECO:0000313" key="3">
    <source>
        <dbReference type="EMBL" id="EME48306.1"/>
    </source>
</evidence>
<evidence type="ECO:0000313" key="4">
    <source>
        <dbReference type="Proteomes" id="UP000016933"/>
    </source>
</evidence>
<feature type="domain" description="BOD1/SHG1" evidence="2">
    <location>
        <begin position="31"/>
        <end position="133"/>
    </location>
</feature>
<dbReference type="Proteomes" id="UP000016933">
    <property type="component" value="Unassembled WGS sequence"/>
</dbReference>
<feature type="region of interest" description="Disordered" evidence="1">
    <location>
        <begin position="1"/>
        <end position="20"/>
    </location>
</feature>
<keyword evidence="4" id="KW-1185">Reference proteome</keyword>
<reference evidence="3 4" key="2">
    <citation type="journal article" date="2012" name="PLoS Pathog.">
        <title>Diverse lifestyles and strategies of plant pathogenesis encoded in the genomes of eighteen Dothideomycetes fungi.</title>
        <authorList>
            <person name="Ohm R.A."/>
            <person name="Feau N."/>
            <person name="Henrissat B."/>
            <person name="Schoch C.L."/>
            <person name="Horwitz B.A."/>
            <person name="Barry K.W."/>
            <person name="Condon B.J."/>
            <person name="Copeland A.C."/>
            <person name="Dhillon B."/>
            <person name="Glaser F."/>
            <person name="Hesse C.N."/>
            <person name="Kosti I."/>
            <person name="LaButti K."/>
            <person name="Lindquist E.A."/>
            <person name="Lucas S."/>
            <person name="Salamov A.A."/>
            <person name="Bradshaw R.E."/>
            <person name="Ciuffetti L."/>
            <person name="Hamelin R.C."/>
            <person name="Kema G.H.J."/>
            <person name="Lawrence C."/>
            <person name="Scott J.A."/>
            <person name="Spatafora J.W."/>
            <person name="Turgeon B.G."/>
            <person name="de Wit P.J.G.M."/>
            <person name="Zhong S."/>
            <person name="Goodwin S.B."/>
            <person name="Grigoriev I.V."/>
        </authorList>
    </citation>
    <scope>NUCLEOTIDE SEQUENCE [LARGE SCALE GENOMIC DNA]</scope>
    <source>
        <strain evidence="4">NZE10 / CBS 128990</strain>
    </source>
</reference>
<dbReference type="Pfam" id="PF05205">
    <property type="entry name" value="COMPASS-Shg1"/>
    <property type="match status" value="1"/>
</dbReference>